<protein>
    <recommendedName>
        <fullName evidence="13 16">Ferrous iron transport protein B</fullName>
    </recommendedName>
</protein>
<dbReference type="InterPro" id="IPR027417">
    <property type="entry name" value="P-loop_NTPase"/>
</dbReference>
<evidence type="ECO:0000256" key="2">
    <source>
        <dbReference type="ARBA" id="ARBA00022448"/>
    </source>
</evidence>
<dbReference type="Pfam" id="PF07670">
    <property type="entry name" value="Gate"/>
    <property type="match status" value="2"/>
</dbReference>
<feature type="transmembrane region" description="Helical" evidence="16">
    <location>
        <begin position="341"/>
        <end position="374"/>
    </location>
</feature>
<dbReference type="Proteomes" id="UP000005744">
    <property type="component" value="Unassembled WGS sequence"/>
</dbReference>
<evidence type="ECO:0000256" key="13">
    <source>
        <dbReference type="NCBIfam" id="TIGR00437"/>
    </source>
</evidence>
<dbReference type="InterPro" id="IPR003373">
    <property type="entry name" value="Fe2_transport_prot-B"/>
</dbReference>
<dbReference type="Pfam" id="PF17910">
    <property type="entry name" value="FeoB_Cyto"/>
    <property type="match status" value="1"/>
</dbReference>
<keyword evidence="11 14" id="KW-0342">GTP-binding</keyword>
<feature type="transmembrane region" description="Helical" evidence="16">
    <location>
        <begin position="460"/>
        <end position="480"/>
    </location>
</feature>
<evidence type="ECO:0000256" key="3">
    <source>
        <dbReference type="ARBA" id="ARBA00022475"/>
    </source>
</evidence>
<feature type="domain" description="FeoB-type G" evidence="17">
    <location>
        <begin position="3"/>
        <end position="169"/>
    </location>
</feature>
<evidence type="ECO:0000256" key="14">
    <source>
        <dbReference type="PIRSR" id="PIRSR603373-1"/>
    </source>
</evidence>
<feature type="transmembrane region" description="Helical" evidence="16">
    <location>
        <begin position="394"/>
        <end position="416"/>
    </location>
</feature>
<feature type="transmembrane region" description="Helical" evidence="16">
    <location>
        <begin position="518"/>
        <end position="536"/>
    </location>
</feature>
<dbReference type="NCBIfam" id="NF007105">
    <property type="entry name" value="PRK09554.1"/>
    <property type="match status" value="1"/>
</dbReference>
<dbReference type="InterPro" id="IPR050860">
    <property type="entry name" value="FeoB_GTPase"/>
</dbReference>
<dbReference type="Gene3D" id="3.40.50.300">
    <property type="entry name" value="P-loop containing nucleotide triphosphate hydrolases"/>
    <property type="match status" value="1"/>
</dbReference>
<evidence type="ECO:0000256" key="1">
    <source>
        <dbReference type="ARBA" id="ARBA00004429"/>
    </source>
</evidence>
<keyword evidence="12 16" id="KW-0472">Membrane</keyword>
<dbReference type="STRING" id="395493.BegalDRAFT_0056"/>
<accession>I3CBI9</accession>
<dbReference type="InterPro" id="IPR006073">
    <property type="entry name" value="GTP-bd"/>
</dbReference>
<feature type="transmembrane region" description="Helical" evidence="16">
    <location>
        <begin position="285"/>
        <end position="303"/>
    </location>
</feature>
<dbReference type="EMBL" id="JH600070">
    <property type="protein sequence ID" value="EIJ40982.1"/>
    <property type="molecule type" value="Genomic_DNA"/>
</dbReference>
<comment type="similarity">
    <text evidence="16">Belongs to the TRAFAC class TrmE-Era-EngA-EngB-Septin-like GTPase superfamily. FeoB GTPase (TC 9.A.8) family.</text>
</comment>
<dbReference type="GO" id="GO:0015093">
    <property type="term" value="F:ferrous iron transmembrane transporter activity"/>
    <property type="evidence" value="ECO:0007669"/>
    <property type="project" value="UniProtKB-UniRule"/>
</dbReference>
<keyword evidence="19" id="KW-1185">Reference proteome</keyword>
<dbReference type="GO" id="GO:0005886">
    <property type="term" value="C:plasma membrane"/>
    <property type="evidence" value="ECO:0007669"/>
    <property type="project" value="UniProtKB-SubCell"/>
</dbReference>
<dbReference type="eggNOG" id="COG0370">
    <property type="taxonomic scope" value="Bacteria"/>
</dbReference>
<keyword evidence="9 16" id="KW-0408">Iron</keyword>
<keyword evidence="4 16" id="KW-0410">Iron transport</keyword>
<evidence type="ECO:0000256" key="8">
    <source>
        <dbReference type="ARBA" id="ARBA00022989"/>
    </source>
</evidence>
<reference evidence="18 19" key="1">
    <citation type="submission" date="2011-11" db="EMBL/GenBank/DDBJ databases">
        <title>Improved High-Quality Draft sequence of Beggiatoa alba B18lD.</title>
        <authorList>
            <consortium name="US DOE Joint Genome Institute"/>
            <person name="Lucas S."/>
            <person name="Han J."/>
            <person name="Lapidus A."/>
            <person name="Cheng J.-F."/>
            <person name="Goodwin L."/>
            <person name="Pitluck S."/>
            <person name="Peters L."/>
            <person name="Mikhailova N."/>
            <person name="Held B."/>
            <person name="Detter J.C."/>
            <person name="Han C."/>
            <person name="Tapia R."/>
            <person name="Land M."/>
            <person name="Hauser L."/>
            <person name="Kyrpides N."/>
            <person name="Ivanova N."/>
            <person name="Pagani I."/>
            <person name="Samuel K."/>
            <person name="Teske A."/>
            <person name="Mueller J."/>
            <person name="Woyke T."/>
        </authorList>
    </citation>
    <scope>NUCLEOTIDE SEQUENCE [LARGE SCALE GENOMIC DNA]</scope>
    <source>
        <strain evidence="18 19">B18LD</strain>
    </source>
</reference>
<feature type="binding site" evidence="14">
    <location>
        <begin position="120"/>
        <end position="123"/>
    </location>
    <ligand>
        <name>GTP</name>
        <dbReference type="ChEBI" id="CHEBI:37565"/>
        <label>1</label>
    </ligand>
</feature>
<feature type="binding site" evidence="14">
    <location>
        <begin position="10"/>
        <end position="17"/>
    </location>
    <ligand>
        <name>GTP</name>
        <dbReference type="ChEBI" id="CHEBI:37565"/>
        <label>1</label>
    </ligand>
</feature>
<keyword evidence="8 16" id="KW-1133">Transmembrane helix</keyword>
<dbReference type="Gene3D" id="1.10.287.1770">
    <property type="match status" value="1"/>
</dbReference>
<evidence type="ECO:0000256" key="5">
    <source>
        <dbReference type="ARBA" id="ARBA00022519"/>
    </source>
</evidence>
<evidence type="ECO:0000256" key="7">
    <source>
        <dbReference type="ARBA" id="ARBA00022741"/>
    </source>
</evidence>
<proteinExistence type="inferred from homology"/>
<dbReference type="PRINTS" id="PR00326">
    <property type="entry name" value="GTP1OBG"/>
</dbReference>
<keyword evidence="7 14" id="KW-0547">Nucleotide-binding</keyword>
<dbReference type="HOGENOM" id="CLU_013350_3_0_6"/>
<dbReference type="PROSITE" id="PS51711">
    <property type="entry name" value="G_FEOB"/>
    <property type="match status" value="1"/>
</dbReference>
<evidence type="ECO:0000256" key="4">
    <source>
        <dbReference type="ARBA" id="ARBA00022496"/>
    </source>
</evidence>
<evidence type="ECO:0000256" key="11">
    <source>
        <dbReference type="ARBA" id="ARBA00023134"/>
    </source>
</evidence>
<keyword evidence="15" id="KW-0460">Magnesium</keyword>
<evidence type="ECO:0000256" key="16">
    <source>
        <dbReference type="RuleBase" id="RU362098"/>
    </source>
</evidence>
<evidence type="ECO:0000259" key="17">
    <source>
        <dbReference type="PROSITE" id="PS51711"/>
    </source>
</evidence>
<comment type="subcellular location">
    <subcellularLocation>
        <location evidence="1 16">Cell inner membrane</location>
        <topology evidence="1 16">Multi-pass membrane protein</topology>
    </subcellularLocation>
</comment>
<dbReference type="Pfam" id="PF02421">
    <property type="entry name" value="FeoB_N"/>
    <property type="match status" value="1"/>
</dbReference>
<dbReference type="InterPro" id="IPR030389">
    <property type="entry name" value="G_FEOB_dom"/>
</dbReference>
<evidence type="ECO:0000256" key="10">
    <source>
        <dbReference type="ARBA" id="ARBA00023065"/>
    </source>
</evidence>
<feature type="transmembrane region" description="Helical" evidence="16">
    <location>
        <begin position="428"/>
        <end position="454"/>
    </location>
</feature>
<evidence type="ECO:0000313" key="19">
    <source>
        <dbReference type="Proteomes" id="UP000005744"/>
    </source>
</evidence>
<keyword evidence="10" id="KW-0406">Ion transport</keyword>
<feature type="binding site" evidence="15">
    <location>
        <position position="25"/>
    </location>
    <ligand>
        <name>Mg(2+)</name>
        <dbReference type="ChEBI" id="CHEBI:18420"/>
        <label>2</label>
    </ligand>
</feature>
<evidence type="ECO:0000256" key="12">
    <source>
        <dbReference type="ARBA" id="ARBA00023136"/>
    </source>
</evidence>
<feature type="transmembrane region" description="Helical" evidence="16">
    <location>
        <begin position="309"/>
        <end position="329"/>
    </location>
</feature>
<keyword evidence="6 16" id="KW-0812">Transmembrane</keyword>
<organism evidence="18 19">
    <name type="scientific">Beggiatoa alba B18LD</name>
    <dbReference type="NCBI Taxonomy" id="395493"/>
    <lineage>
        <taxon>Bacteria</taxon>
        <taxon>Pseudomonadati</taxon>
        <taxon>Pseudomonadota</taxon>
        <taxon>Gammaproteobacteria</taxon>
        <taxon>Thiotrichales</taxon>
        <taxon>Thiotrichaceae</taxon>
        <taxon>Beggiatoa</taxon>
    </lineage>
</organism>
<evidence type="ECO:0000256" key="9">
    <source>
        <dbReference type="ARBA" id="ARBA00023004"/>
    </source>
</evidence>
<feature type="transmembrane region" description="Helical" evidence="16">
    <location>
        <begin position="703"/>
        <end position="723"/>
    </location>
</feature>
<dbReference type="CDD" id="cd01879">
    <property type="entry name" value="FeoB"/>
    <property type="match status" value="1"/>
</dbReference>
<dbReference type="InterPro" id="IPR005225">
    <property type="entry name" value="Small_GTP-bd"/>
</dbReference>
<dbReference type="InterPro" id="IPR011640">
    <property type="entry name" value="Fe2_transport_prot_B_C"/>
</dbReference>
<dbReference type="RefSeq" id="WP_002682488.1">
    <property type="nucleotide sequence ID" value="NZ_JH600070.1"/>
</dbReference>
<evidence type="ECO:0000313" key="18">
    <source>
        <dbReference type="EMBL" id="EIJ40982.1"/>
    </source>
</evidence>
<dbReference type="PANTHER" id="PTHR43185">
    <property type="entry name" value="FERROUS IRON TRANSPORT PROTEIN B"/>
    <property type="match status" value="1"/>
</dbReference>
<keyword evidence="15" id="KW-0479">Metal-binding</keyword>
<dbReference type="Pfam" id="PF07664">
    <property type="entry name" value="FeoB_C"/>
    <property type="match status" value="1"/>
</dbReference>
<evidence type="ECO:0000256" key="6">
    <source>
        <dbReference type="ARBA" id="ARBA00022692"/>
    </source>
</evidence>
<keyword evidence="5" id="KW-0997">Cell inner membrane</keyword>
<dbReference type="NCBIfam" id="TIGR00437">
    <property type="entry name" value="feoB"/>
    <property type="match status" value="1"/>
</dbReference>
<dbReference type="AlphaFoldDB" id="I3CBI9"/>
<gene>
    <name evidence="18" type="ORF">BegalDRAFT_0056</name>
</gene>
<dbReference type="PANTHER" id="PTHR43185:SF1">
    <property type="entry name" value="FE(2+) TRANSPORTER FEOB"/>
    <property type="match status" value="1"/>
</dbReference>
<feature type="binding site" evidence="14">
    <location>
        <begin position="56"/>
        <end position="59"/>
    </location>
    <ligand>
        <name>GTP</name>
        <dbReference type="ChEBI" id="CHEBI:37565"/>
        <label>3</label>
    </ligand>
</feature>
<dbReference type="NCBIfam" id="TIGR00231">
    <property type="entry name" value="small_GTP"/>
    <property type="match status" value="1"/>
</dbReference>
<name>I3CBI9_9GAMM</name>
<dbReference type="GO" id="GO:0005525">
    <property type="term" value="F:GTP binding"/>
    <property type="evidence" value="ECO:0007669"/>
    <property type="project" value="UniProtKB-KW"/>
</dbReference>
<dbReference type="InterPro" id="IPR011642">
    <property type="entry name" value="Gate_dom"/>
</dbReference>
<keyword evidence="2 16" id="KW-0813">Transport</keyword>
<feature type="binding site" evidence="15">
    <location>
        <position position="21"/>
    </location>
    <ligand>
        <name>Mg(2+)</name>
        <dbReference type="ChEBI" id="CHEBI:18420"/>
        <label>2</label>
    </ligand>
</feature>
<feature type="binding site" evidence="15">
    <location>
        <position position="24"/>
    </location>
    <ligand>
        <name>Mg(2+)</name>
        <dbReference type="ChEBI" id="CHEBI:18420"/>
        <label>2</label>
    </ligand>
</feature>
<feature type="transmembrane region" description="Helical" evidence="16">
    <location>
        <begin position="735"/>
        <end position="756"/>
    </location>
</feature>
<dbReference type="FunFam" id="3.40.50.300:FF:000426">
    <property type="entry name" value="Ferrous iron transport protein B"/>
    <property type="match status" value="1"/>
</dbReference>
<sequence length="773" mass="85737">MAEWTVGVIGNPNCGKTTLFNALTGSKQRVGNWPGVTVERKTGYYQYAEQNIELVDLPGIYSIDTTPGHTSLDEAVAQEYALSGEADLIINILDASNLERNLYLTTQLLEMQVPLLVVLNMMDMLAERGTEIDLDKLSEQLGVPVIPVTASKNQGLDLLKQQINEYCARKQLPKNQPSYPSVLETALQTIIPQVKEILPAEHQPYHHWFSLKLLENLETISQPLPATLRQLIEEQQILVRENLDEDIDIIIADARYSFINTVNEVAVKKTHQVTRSLSDKIDSVVLNRVLGIPIFLGIMYLMFLFTVNIGGAFIDFFDILFGTVFVDGFSHLLSHYGVTDWIVTLIANGIGGGVQVVATFIPVIAFLFLFLSILEDSGYMARAAFVMDRFMRFIGLPGKSFVPMIVGFGCNVPAIMASRTLEHRRDRYLTILMNPFMSCGARLPVYALFAAAFFPVGGQNVVFSLYLIGILVAVLTGLLMKHTLFKGEAGYFVMELPPYHLPTLKNIFLHTWERLKGFVVRAGRVIVPMVIVINFLNSWGLDGSFGKDNTNQSVLSEIGRTLTPAFKPMGIQEDNWPAVVGIFTGVLAKEVVVGTLDAIYSQQAQQSASTDATEDNFNLWEGVQSAFASVPENLTAVFSNLLDPLGFQSAEQDSQETNGNTFTEMHHHFDGQIGAYAFLLFILMYFPCTAATATIYRETSAGYAAFVATWTTSVAYFSATLFYQVATFAAHPLQSILWVGILCSLLTVVIFAFYLLGQKREQALTLTRAEQTV</sequence>
<evidence type="ECO:0000256" key="15">
    <source>
        <dbReference type="PIRSR" id="PIRSR603373-2"/>
    </source>
</evidence>
<dbReference type="InterPro" id="IPR041069">
    <property type="entry name" value="FeoB_Cyto"/>
</dbReference>
<keyword evidence="3" id="KW-1003">Cell membrane</keyword>
<feature type="binding site" evidence="14">
    <location>
        <begin position="35"/>
        <end position="39"/>
    </location>
    <ligand>
        <name>GTP</name>
        <dbReference type="ChEBI" id="CHEBI:37565"/>
        <label>2</label>
    </ligand>
</feature>
<comment type="function">
    <text evidence="16">Probable transporter of a GTP-driven Fe(2+) uptake system.</text>
</comment>
<dbReference type="SUPFAM" id="SSF52540">
    <property type="entry name" value="P-loop containing nucleoside triphosphate hydrolases"/>
    <property type="match status" value="1"/>
</dbReference>
<dbReference type="GO" id="GO:0046872">
    <property type="term" value="F:metal ion binding"/>
    <property type="evidence" value="ECO:0007669"/>
    <property type="project" value="UniProtKB-KW"/>
</dbReference>
<feature type="transmembrane region" description="Helical" evidence="16">
    <location>
        <begin position="673"/>
        <end position="696"/>
    </location>
</feature>
<feature type="binding site" evidence="15">
    <location>
        <position position="22"/>
    </location>
    <ligand>
        <name>Mg(2+)</name>
        <dbReference type="ChEBI" id="CHEBI:18420"/>
        <label>1</label>
    </ligand>
</feature>